<dbReference type="SUPFAM" id="SSF52172">
    <property type="entry name" value="CheY-like"/>
    <property type="match status" value="1"/>
</dbReference>
<feature type="domain" description="Response regulatory" evidence="7">
    <location>
        <begin position="4"/>
        <end position="122"/>
    </location>
</feature>
<accession>A0ABV8KGR1</accession>
<dbReference type="InterPro" id="IPR016032">
    <property type="entry name" value="Sig_transdc_resp-reg_C-effctor"/>
</dbReference>
<dbReference type="InterPro" id="IPR058245">
    <property type="entry name" value="NreC/VraR/RcsB-like_REC"/>
</dbReference>
<dbReference type="Gene3D" id="3.40.50.2300">
    <property type="match status" value="1"/>
</dbReference>
<dbReference type="CDD" id="cd17535">
    <property type="entry name" value="REC_NarL-like"/>
    <property type="match status" value="1"/>
</dbReference>
<evidence type="ECO:0000256" key="4">
    <source>
        <dbReference type="ARBA" id="ARBA00023163"/>
    </source>
</evidence>
<dbReference type="Pfam" id="PF00072">
    <property type="entry name" value="Response_reg"/>
    <property type="match status" value="1"/>
</dbReference>
<evidence type="ECO:0000259" key="7">
    <source>
        <dbReference type="PROSITE" id="PS50110"/>
    </source>
</evidence>
<dbReference type="PROSITE" id="PS50043">
    <property type="entry name" value="HTH_LUXR_2"/>
    <property type="match status" value="1"/>
</dbReference>
<dbReference type="SMART" id="SM00448">
    <property type="entry name" value="REC"/>
    <property type="match status" value="1"/>
</dbReference>
<organism evidence="8 9">
    <name type="scientific">Micromonospora zhanjiangensis</name>
    <dbReference type="NCBI Taxonomy" id="1522057"/>
    <lineage>
        <taxon>Bacteria</taxon>
        <taxon>Bacillati</taxon>
        <taxon>Actinomycetota</taxon>
        <taxon>Actinomycetes</taxon>
        <taxon>Micromonosporales</taxon>
        <taxon>Micromonosporaceae</taxon>
        <taxon>Micromonospora</taxon>
    </lineage>
</organism>
<dbReference type="CDD" id="cd06170">
    <property type="entry name" value="LuxR_C_like"/>
    <property type="match status" value="1"/>
</dbReference>
<dbReference type="EMBL" id="JBHSBN010000002">
    <property type="protein sequence ID" value="MFC4105097.1"/>
    <property type="molecule type" value="Genomic_DNA"/>
</dbReference>
<evidence type="ECO:0000259" key="6">
    <source>
        <dbReference type="PROSITE" id="PS50043"/>
    </source>
</evidence>
<dbReference type="PROSITE" id="PS50110">
    <property type="entry name" value="RESPONSE_REGULATORY"/>
    <property type="match status" value="1"/>
</dbReference>
<dbReference type="PANTHER" id="PTHR43214">
    <property type="entry name" value="TWO-COMPONENT RESPONSE REGULATOR"/>
    <property type="match status" value="1"/>
</dbReference>
<protein>
    <submittedName>
        <fullName evidence="8">Response regulator</fullName>
    </submittedName>
</protein>
<evidence type="ECO:0000256" key="3">
    <source>
        <dbReference type="ARBA" id="ARBA00023125"/>
    </source>
</evidence>
<keyword evidence="1 5" id="KW-0597">Phosphoprotein</keyword>
<dbReference type="PRINTS" id="PR00038">
    <property type="entry name" value="HTHLUXR"/>
</dbReference>
<dbReference type="InterPro" id="IPR011006">
    <property type="entry name" value="CheY-like_superfamily"/>
</dbReference>
<proteinExistence type="predicted"/>
<evidence type="ECO:0000313" key="8">
    <source>
        <dbReference type="EMBL" id="MFC4105097.1"/>
    </source>
</evidence>
<feature type="domain" description="HTH luxR-type" evidence="6">
    <location>
        <begin position="150"/>
        <end position="215"/>
    </location>
</feature>
<reference evidence="9" key="1">
    <citation type="journal article" date="2019" name="Int. J. Syst. Evol. Microbiol.">
        <title>The Global Catalogue of Microorganisms (GCM) 10K type strain sequencing project: providing services to taxonomists for standard genome sequencing and annotation.</title>
        <authorList>
            <consortium name="The Broad Institute Genomics Platform"/>
            <consortium name="The Broad Institute Genome Sequencing Center for Infectious Disease"/>
            <person name="Wu L."/>
            <person name="Ma J."/>
        </authorList>
    </citation>
    <scope>NUCLEOTIDE SEQUENCE [LARGE SCALE GENOMIC DNA]</scope>
    <source>
        <strain evidence="9">2902at01</strain>
    </source>
</reference>
<dbReference type="Proteomes" id="UP001595868">
    <property type="component" value="Unassembled WGS sequence"/>
</dbReference>
<feature type="modified residue" description="4-aspartylphosphate" evidence="5">
    <location>
        <position position="55"/>
    </location>
</feature>
<keyword evidence="9" id="KW-1185">Reference proteome</keyword>
<dbReference type="InterPro" id="IPR000792">
    <property type="entry name" value="Tscrpt_reg_LuxR_C"/>
</dbReference>
<evidence type="ECO:0000313" key="9">
    <source>
        <dbReference type="Proteomes" id="UP001595868"/>
    </source>
</evidence>
<gene>
    <name evidence="8" type="ORF">ACFOX0_03970</name>
</gene>
<sequence>MTVRVLIADDQDLIRLGLRALVESEADLAVVGEAADGLAAVAVAGRERPDVVLMDVRMPGIDGIEATRRIVADPGLAGTRVIVLTTFELDEYVFDALRYGASGFLIKDTKPTELLRAIRLVAEGEALLSPSVTRRVVREFATRPSRVPRPHPRLDSLTEREREVVGLVGEGLSNEEIAARLVLSPATARTHVSRAMVKLAARDRAQLVVFAYQSGLVDR</sequence>
<dbReference type="Pfam" id="PF00196">
    <property type="entry name" value="GerE"/>
    <property type="match status" value="1"/>
</dbReference>
<evidence type="ECO:0000256" key="5">
    <source>
        <dbReference type="PROSITE-ProRule" id="PRU00169"/>
    </source>
</evidence>
<name>A0ABV8KGR1_9ACTN</name>
<comment type="caution">
    <text evidence="8">The sequence shown here is derived from an EMBL/GenBank/DDBJ whole genome shotgun (WGS) entry which is preliminary data.</text>
</comment>
<dbReference type="InterPro" id="IPR039420">
    <property type="entry name" value="WalR-like"/>
</dbReference>
<dbReference type="InterPro" id="IPR001789">
    <property type="entry name" value="Sig_transdc_resp-reg_receiver"/>
</dbReference>
<dbReference type="SUPFAM" id="SSF46894">
    <property type="entry name" value="C-terminal effector domain of the bipartite response regulators"/>
    <property type="match status" value="1"/>
</dbReference>
<evidence type="ECO:0000256" key="2">
    <source>
        <dbReference type="ARBA" id="ARBA00023015"/>
    </source>
</evidence>
<evidence type="ECO:0000256" key="1">
    <source>
        <dbReference type="ARBA" id="ARBA00022553"/>
    </source>
</evidence>
<dbReference type="SMART" id="SM00421">
    <property type="entry name" value="HTH_LUXR"/>
    <property type="match status" value="1"/>
</dbReference>
<dbReference type="PANTHER" id="PTHR43214:SF24">
    <property type="entry name" value="TRANSCRIPTIONAL REGULATORY PROTEIN NARL-RELATED"/>
    <property type="match status" value="1"/>
</dbReference>
<keyword evidence="2" id="KW-0805">Transcription regulation</keyword>
<keyword evidence="4" id="KW-0804">Transcription</keyword>
<dbReference type="RefSeq" id="WP_377542094.1">
    <property type="nucleotide sequence ID" value="NZ_JBHSBN010000002.1"/>
</dbReference>
<keyword evidence="3" id="KW-0238">DNA-binding</keyword>